<dbReference type="Pfam" id="PF00889">
    <property type="entry name" value="EF_TS"/>
    <property type="match status" value="1"/>
</dbReference>
<dbReference type="AlphaFoldDB" id="A0A1F5SLF7"/>
<dbReference type="InterPro" id="IPR009060">
    <property type="entry name" value="UBA-like_sf"/>
</dbReference>
<evidence type="ECO:0000259" key="8">
    <source>
        <dbReference type="Pfam" id="PF00889"/>
    </source>
</evidence>
<evidence type="ECO:0000256" key="6">
    <source>
        <dbReference type="RuleBase" id="RU000642"/>
    </source>
</evidence>
<feature type="domain" description="Translation elongation factor EFTs/EF1B dimerisation" evidence="8">
    <location>
        <begin position="71"/>
        <end position="267"/>
    </location>
</feature>
<evidence type="ECO:0000256" key="3">
    <source>
        <dbReference type="ARBA" id="ARBA00022768"/>
    </source>
</evidence>
<dbReference type="FunFam" id="1.10.286.20:FF:000001">
    <property type="entry name" value="Elongation factor Ts"/>
    <property type="match status" value="1"/>
</dbReference>
<dbReference type="Gene3D" id="1.10.8.10">
    <property type="entry name" value="DNA helicase RuvA subunit, C-terminal domain"/>
    <property type="match status" value="1"/>
</dbReference>
<dbReference type="GO" id="GO:0005737">
    <property type="term" value="C:cytoplasm"/>
    <property type="evidence" value="ECO:0007669"/>
    <property type="project" value="UniProtKB-SubCell"/>
</dbReference>
<dbReference type="HAMAP" id="MF_00050">
    <property type="entry name" value="EF_Ts"/>
    <property type="match status" value="1"/>
</dbReference>
<reference evidence="9 10" key="1">
    <citation type="journal article" date="2016" name="Nat. Commun.">
        <title>Thousands of microbial genomes shed light on interconnected biogeochemical processes in an aquifer system.</title>
        <authorList>
            <person name="Anantharaman K."/>
            <person name="Brown C.T."/>
            <person name="Hug L.A."/>
            <person name="Sharon I."/>
            <person name="Castelle C.J."/>
            <person name="Probst A.J."/>
            <person name="Thomas B.C."/>
            <person name="Singh A."/>
            <person name="Wilkins M.J."/>
            <person name="Karaoz U."/>
            <person name="Brodie E.L."/>
            <person name="Williams K.H."/>
            <person name="Hubbard S.S."/>
            <person name="Banfield J.F."/>
        </authorList>
    </citation>
    <scope>NUCLEOTIDE SEQUENCE [LARGE SCALE GENOMIC DNA]</scope>
</reference>
<dbReference type="InterPro" id="IPR014039">
    <property type="entry name" value="Transl_elong_EFTs/EF1B_dimer"/>
</dbReference>
<gene>
    <name evidence="5" type="primary">tsf</name>
    <name evidence="9" type="ORF">A2227_01740</name>
</gene>
<evidence type="ECO:0000256" key="1">
    <source>
        <dbReference type="ARBA" id="ARBA00005532"/>
    </source>
</evidence>
<evidence type="ECO:0000313" key="9">
    <source>
        <dbReference type="EMBL" id="OGF27548.1"/>
    </source>
</evidence>
<feature type="region of interest" description="Involved in Mg(2+) ion dislocation from EF-Tu" evidence="5">
    <location>
        <begin position="80"/>
        <end position="83"/>
    </location>
</feature>
<evidence type="ECO:0000256" key="7">
    <source>
        <dbReference type="RuleBase" id="RU000643"/>
    </source>
</evidence>
<proteinExistence type="inferred from homology"/>
<dbReference type="CDD" id="cd14275">
    <property type="entry name" value="UBA_EF-Ts"/>
    <property type="match status" value="1"/>
</dbReference>
<evidence type="ECO:0000313" key="10">
    <source>
        <dbReference type="Proteomes" id="UP000178367"/>
    </source>
</evidence>
<organism evidence="9 10">
    <name type="scientific">Candidatus Falkowbacteria bacterium RIFOXYA2_FULL_47_19</name>
    <dbReference type="NCBI Taxonomy" id="1797994"/>
    <lineage>
        <taxon>Bacteria</taxon>
        <taxon>Candidatus Falkowiibacteriota</taxon>
    </lineage>
</organism>
<dbReference type="GO" id="GO:0003746">
    <property type="term" value="F:translation elongation factor activity"/>
    <property type="evidence" value="ECO:0007669"/>
    <property type="project" value="UniProtKB-UniRule"/>
</dbReference>
<dbReference type="InterPro" id="IPR036402">
    <property type="entry name" value="EF-Ts_dimer_sf"/>
</dbReference>
<dbReference type="SUPFAM" id="SSF54713">
    <property type="entry name" value="Elongation factor Ts (EF-Ts), dimerisation domain"/>
    <property type="match status" value="2"/>
</dbReference>
<keyword evidence="4 5" id="KW-0648">Protein biosynthesis</keyword>
<comment type="caution">
    <text evidence="9">The sequence shown here is derived from an EMBL/GenBank/DDBJ whole genome shotgun (WGS) entry which is preliminary data.</text>
</comment>
<comment type="similarity">
    <text evidence="1 5 6">Belongs to the EF-Ts family.</text>
</comment>
<dbReference type="STRING" id="1797994.A2227_01740"/>
<dbReference type="PROSITE" id="PS01127">
    <property type="entry name" value="EF_TS_2"/>
    <property type="match status" value="1"/>
</dbReference>
<evidence type="ECO:0000256" key="2">
    <source>
        <dbReference type="ARBA" id="ARBA00016956"/>
    </source>
</evidence>
<dbReference type="EMBL" id="MFGB01000007">
    <property type="protein sequence ID" value="OGF27548.1"/>
    <property type="molecule type" value="Genomic_DNA"/>
</dbReference>
<comment type="subcellular location">
    <subcellularLocation>
        <location evidence="5 7">Cytoplasm</location>
    </subcellularLocation>
</comment>
<dbReference type="InterPro" id="IPR018101">
    <property type="entry name" value="Transl_elong_Ts_CS"/>
</dbReference>
<dbReference type="FunFam" id="1.10.8.10:FF:000001">
    <property type="entry name" value="Elongation factor Ts"/>
    <property type="match status" value="1"/>
</dbReference>
<dbReference type="Gene3D" id="3.30.479.20">
    <property type="entry name" value="Elongation factor Ts, dimerisation domain"/>
    <property type="match status" value="2"/>
</dbReference>
<comment type="function">
    <text evidence="5 6">Associates with the EF-Tu.GDP complex and induces the exchange of GDP to GTP. It remains bound to the aminoacyl-tRNA.EF-Tu.GTP complex up to the GTP hydrolysis stage on the ribosome.</text>
</comment>
<dbReference type="PANTHER" id="PTHR11741">
    <property type="entry name" value="ELONGATION FACTOR TS"/>
    <property type="match status" value="1"/>
</dbReference>
<accession>A0A1F5SLF7</accession>
<keyword evidence="3 5" id="KW-0251">Elongation factor</keyword>
<dbReference type="InterPro" id="IPR001816">
    <property type="entry name" value="Transl_elong_EFTs/EF1B"/>
</dbReference>
<dbReference type="SUPFAM" id="SSF46934">
    <property type="entry name" value="UBA-like"/>
    <property type="match status" value="1"/>
</dbReference>
<protein>
    <recommendedName>
        <fullName evidence="2 5">Elongation factor Ts</fullName>
        <shortName evidence="5">EF-Ts</shortName>
    </recommendedName>
</protein>
<dbReference type="Gene3D" id="1.10.286.20">
    <property type="match status" value="1"/>
</dbReference>
<evidence type="ECO:0000256" key="5">
    <source>
        <dbReference type="HAMAP-Rule" id="MF_00050"/>
    </source>
</evidence>
<dbReference type="Proteomes" id="UP000178367">
    <property type="component" value="Unassembled WGS sequence"/>
</dbReference>
<dbReference type="PANTHER" id="PTHR11741:SF0">
    <property type="entry name" value="ELONGATION FACTOR TS, MITOCHONDRIAL"/>
    <property type="match status" value="1"/>
</dbReference>
<dbReference type="PROSITE" id="PS01126">
    <property type="entry name" value="EF_TS_1"/>
    <property type="match status" value="1"/>
</dbReference>
<keyword evidence="5" id="KW-0963">Cytoplasm</keyword>
<name>A0A1F5SLF7_9BACT</name>
<evidence type="ECO:0000256" key="4">
    <source>
        <dbReference type="ARBA" id="ARBA00022917"/>
    </source>
</evidence>
<sequence>MSSLEIIKQLREQTGAGMVDCKNALSEAGDDLNKAVDILRKKGIAKAAKRSGREASEGVIKLSVNEAGNEGYILEVNAETDFVALNEKFLKLSDDILGVIKEKKPQSLEELENLPLSGGTVKEVLDGLSGTVGEKMGIKRFSVLSSAGTVAAYSHLGGRIGVLVSLEEAGKGDLAYDMAMQIAAANPKYLRPEDVPAAEVDKEMEIYREQLAKEGKPANIIEKILTGKINKYYEDVCLVKQEYIKDDKKRVEEVLGDVKIAGFVRYSL</sequence>
<dbReference type="NCBIfam" id="TIGR00116">
    <property type="entry name" value="tsf"/>
    <property type="match status" value="1"/>
</dbReference>